<organism evidence="3 4">
    <name type="scientific">Streptomyces caniferus</name>
    <dbReference type="NCBI Taxonomy" id="285557"/>
    <lineage>
        <taxon>Bacteria</taxon>
        <taxon>Bacillati</taxon>
        <taxon>Actinomycetota</taxon>
        <taxon>Actinomycetes</taxon>
        <taxon>Kitasatosporales</taxon>
        <taxon>Streptomycetaceae</taxon>
        <taxon>Streptomyces</taxon>
    </lineage>
</organism>
<keyword evidence="2" id="KW-0732">Signal</keyword>
<keyword evidence="1" id="KW-1133">Transmembrane helix</keyword>
<evidence type="ECO:0000313" key="3">
    <source>
        <dbReference type="EMBL" id="GFE08606.1"/>
    </source>
</evidence>
<feature type="signal peptide" evidence="2">
    <location>
        <begin position="1"/>
        <end position="21"/>
    </location>
</feature>
<dbReference type="OrthoDB" id="4310735at2"/>
<dbReference type="EMBL" id="BLIN01000005">
    <property type="protein sequence ID" value="GFE08606.1"/>
    <property type="molecule type" value="Genomic_DNA"/>
</dbReference>
<dbReference type="AlphaFoldDB" id="A0A640SDR4"/>
<evidence type="ECO:0000256" key="2">
    <source>
        <dbReference type="SAM" id="SignalP"/>
    </source>
</evidence>
<feature type="transmembrane region" description="Helical" evidence="1">
    <location>
        <begin position="31"/>
        <end position="48"/>
    </location>
</feature>
<proteinExistence type="predicted"/>
<gene>
    <name evidence="3" type="ORF">Scani_48740</name>
</gene>
<dbReference type="Proteomes" id="UP000435837">
    <property type="component" value="Unassembled WGS sequence"/>
</dbReference>
<evidence type="ECO:0008006" key="5">
    <source>
        <dbReference type="Google" id="ProtNLM"/>
    </source>
</evidence>
<reference evidence="3 4" key="1">
    <citation type="submission" date="2019-12" db="EMBL/GenBank/DDBJ databases">
        <title>Whole genome shotgun sequence of Streptomyces caniferus NBRC 15389.</title>
        <authorList>
            <person name="Ichikawa N."/>
            <person name="Kimura A."/>
            <person name="Kitahashi Y."/>
            <person name="Komaki H."/>
            <person name="Tamura T."/>
        </authorList>
    </citation>
    <scope>NUCLEOTIDE SEQUENCE [LARGE SCALE GENOMIC DNA]</scope>
    <source>
        <strain evidence="3 4">NBRC 15389</strain>
    </source>
</reference>
<keyword evidence="1" id="KW-0472">Membrane</keyword>
<feature type="chain" id="PRO_5024818112" description="HTH marR-type domain-containing protein" evidence="2">
    <location>
        <begin position="22"/>
        <end position="107"/>
    </location>
</feature>
<comment type="caution">
    <text evidence="3">The sequence shown here is derived from an EMBL/GenBank/DDBJ whole genome shotgun (WGS) entry which is preliminary data.</text>
</comment>
<evidence type="ECO:0000256" key="1">
    <source>
        <dbReference type="SAM" id="Phobius"/>
    </source>
</evidence>
<evidence type="ECO:0000313" key="4">
    <source>
        <dbReference type="Proteomes" id="UP000435837"/>
    </source>
</evidence>
<keyword evidence="1" id="KW-0812">Transmembrane</keyword>
<sequence length="107" mass="11147">MNRLLVGSSLVAAAGAVTAIAAAFQHSYGTCSIALFVVAAGAIGAYRISRSQDAANDRAVLHRLREAPQTAIDDLSNELGLRSAAVRLSIHRLTRSGELPSNADSTE</sequence>
<name>A0A640SDR4_9ACTN</name>
<accession>A0A640SDR4</accession>
<protein>
    <recommendedName>
        <fullName evidence="5">HTH marR-type domain-containing protein</fullName>
    </recommendedName>
</protein>
<dbReference type="RefSeq" id="WP_159479505.1">
    <property type="nucleotide sequence ID" value="NZ_BAAATH010000009.1"/>
</dbReference>